<dbReference type="GO" id="GO:0051539">
    <property type="term" value="F:4 iron, 4 sulfur cluster binding"/>
    <property type="evidence" value="ECO:0007669"/>
    <property type="project" value="UniProtKB-KW"/>
</dbReference>
<dbReference type="InterPro" id="IPR023822">
    <property type="entry name" value="rSAM_TatD-assoc_bac"/>
</dbReference>
<dbReference type="Gene3D" id="3.20.20.70">
    <property type="entry name" value="Aldolase class I"/>
    <property type="match status" value="1"/>
</dbReference>
<dbReference type="SFLD" id="SFLDS00029">
    <property type="entry name" value="Radical_SAM"/>
    <property type="match status" value="1"/>
</dbReference>
<protein>
    <submittedName>
        <fullName evidence="7">Probable molybdopterin cofactor synthesis protein A</fullName>
    </submittedName>
</protein>
<dbReference type="GO" id="GO:0046872">
    <property type="term" value="F:metal ion binding"/>
    <property type="evidence" value="ECO:0007669"/>
    <property type="project" value="UniProtKB-KW"/>
</dbReference>
<dbReference type="NCBIfam" id="TIGR04038">
    <property type="entry name" value="tatD_link_rSAM"/>
    <property type="match status" value="1"/>
</dbReference>
<dbReference type="CDD" id="cd01335">
    <property type="entry name" value="Radical_SAM"/>
    <property type="match status" value="1"/>
</dbReference>
<dbReference type="SUPFAM" id="SSF102114">
    <property type="entry name" value="Radical SAM enzymes"/>
    <property type="match status" value="1"/>
</dbReference>
<gene>
    <name evidence="7" type="primary">moaA_2</name>
    <name evidence="7" type="ORF">ERS852497_02411</name>
</gene>
<sequence>MADIIYTYKNEVYANITNKCDCACTFCIRSQKDAIGDATSLWHTVDPTYDEIIAAIDAFDFTGYEEFVFCGYGEPTCALDILEKTAKYVKEKYKLPIRVNTNGLGNLYHRRDIVPKLSEYIDSVSISLNAANAEEYNKVTRPTFDNAYEAMLDFAEECNRMIKHTQLSIVDVLPEEDIKTCQQIADERGIHLKIRHFSNP</sequence>
<dbReference type="GO" id="GO:0003824">
    <property type="term" value="F:catalytic activity"/>
    <property type="evidence" value="ECO:0007669"/>
    <property type="project" value="InterPro"/>
</dbReference>
<dbReference type="InterPro" id="IPR058240">
    <property type="entry name" value="rSAM_sf"/>
</dbReference>
<name>A0A174M0S0_9FIRM</name>
<dbReference type="RefSeq" id="WP_055274407.1">
    <property type="nucleotide sequence ID" value="NZ_CZAJ01000026.1"/>
</dbReference>
<dbReference type="PANTHER" id="PTHR42836:SF1">
    <property type="entry name" value="7-CARBOXY-7-DEAZAGUANINE SYNTHASE"/>
    <property type="match status" value="1"/>
</dbReference>
<proteinExistence type="predicted"/>
<evidence type="ECO:0000256" key="5">
    <source>
        <dbReference type="ARBA" id="ARBA00023014"/>
    </source>
</evidence>
<dbReference type="SFLD" id="SFLDG01111">
    <property type="entry name" value="Uncharacterised_Radical_SAM_Su"/>
    <property type="match status" value="1"/>
</dbReference>
<dbReference type="InterPro" id="IPR007197">
    <property type="entry name" value="rSAM"/>
</dbReference>
<evidence type="ECO:0000313" key="8">
    <source>
        <dbReference type="Proteomes" id="UP000095602"/>
    </source>
</evidence>
<keyword evidence="3" id="KW-0479">Metal-binding</keyword>
<evidence type="ECO:0000259" key="6">
    <source>
        <dbReference type="PROSITE" id="PS51918"/>
    </source>
</evidence>
<keyword evidence="4" id="KW-0408">Iron</keyword>
<dbReference type="PROSITE" id="PS51918">
    <property type="entry name" value="RADICAL_SAM"/>
    <property type="match status" value="1"/>
</dbReference>
<dbReference type="AlphaFoldDB" id="A0A174M0S0"/>
<evidence type="ECO:0000313" key="7">
    <source>
        <dbReference type="EMBL" id="CUP27595.1"/>
    </source>
</evidence>
<dbReference type="EMBL" id="CZAJ01000026">
    <property type="protein sequence ID" value="CUP27595.1"/>
    <property type="molecule type" value="Genomic_DNA"/>
</dbReference>
<dbReference type="NCBIfam" id="TIGR04100">
    <property type="entry name" value="rSAM_pair_X"/>
    <property type="match status" value="1"/>
</dbReference>
<keyword evidence="2" id="KW-0949">S-adenosyl-L-methionine</keyword>
<keyword evidence="1" id="KW-0004">4Fe-4S</keyword>
<organism evidence="7 8">
    <name type="scientific">Agathobacter rectalis</name>
    <dbReference type="NCBI Taxonomy" id="39491"/>
    <lineage>
        <taxon>Bacteria</taxon>
        <taxon>Bacillati</taxon>
        <taxon>Bacillota</taxon>
        <taxon>Clostridia</taxon>
        <taxon>Lachnospirales</taxon>
        <taxon>Lachnospiraceae</taxon>
        <taxon>Agathobacter</taxon>
    </lineage>
</organism>
<dbReference type="Pfam" id="PF04055">
    <property type="entry name" value="Radical_SAM"/>
    <property type="match status" value="1"/>
</dbReference>
<feature type="domain" description="Radical SAM core" evidence="6">
    <location>
        <begin position="6"/>
        <end position="200"/>
    </location>
</feature>
<accession>A0A174M0S0</accession>
<dbReference type="InterPro" id="IPR013785">
    <property type="entry name" value="Aldolase_TIM"/>
</dbReference>
<keyword evidence="5" id="KW-0411">Iron-sulfur</keyword>
<evidence type="ECO:0000256" key="4">
    <source>
        <dbReference type="ARBA" id="ARBA00023004"/>
    </source>
</evidence>
<evidence type="ECO:0000256" key="3">
    <source>
        <dbReference type="ARBA" id="ARBA00022723"/>
    </source>
</evidence>
<dbReference type="InterPro" id="IPR023821">
    <property type="entry name" value="rSAM_TatD-assoc"/>
</dbReference>
<evidence type="ECO:0000256" key="2">
    <source>
        <dbReference type="ARBA" id="ARBA00022691"/>
    </source>
</evidence>
<reference evidence="7 8" key="1">
    <citation type="submission" date="2015-09" db="EMBL/GenBank/DDBJ databases">
        <authorList>
            <consortium name="Pathogen Informatics"/>
        </authorList>
    </citation>
    <scope>NUCLEOTIDE SEQUENCE [LARGE SCALE GENOMIC DNA]</scope>
    <source>
        <strain evidence="7 8">2789STDY5834884</strain>
    </source>
</reference>
<dbReference type="Proteomes" id="UP000095602">
    <property type="component" value="Unassembled WGS sequence"/>
</dbReference>
<evidence type="ECO:0000256" key="1">
    <source>
        <dbReference type="ARBA" id="ARBA00022485"/>
    </source>
</evidence>
<dbReference type="PANTHER" id="PTHR42836">
    <property type="entry name" value="7-CARBOXY-7-DEAZAGUANINE SYNTHASE"/>
    <property type="match status" value="1"/>
</dbReference>